<proteinExistence type="predicted"/>
<evidence type="ECO:0000259" key="1">
    <source>
        <dbReference type="Pfam" id="PF01850"/>
    </source>
</evidence>
<organism evidence="2 3">
    <name type="scientific">Paenibacillus borealis</name>
    <dbReference type="NCBI Taxonomy" id="160799"/>
    <lineage>
        <taxon>Bacteria</taxon>
        <taxon>Bacillati</taxon>
        <taxon>Bacillota</taxon>
        <taxon>Bacilli</taxon>
        <taxon>Bacillales</taxon>
        <taxon>Paenibacillaceae</taxon>
        <taxon>Paenibacillus</taxon>
    </lineage>
</organism>
<accession>A0ABX3GV63</accession>
<dbReference type="InterPro" id="IPR002716">
    <property type="entry name" value="PIN_dom"/>
</dbReference>
<feature type="domain" description="PIN" evidence="1">
    <location>
        <begin position="38"/>
        <end position="137"/>
    </location>
</feature>
<dbReference type="EMBL" id="MPTB01000063">
    <property type="protein sequence ID" value="OMD38075.1"/>
    <property type="molecule type" value="Genomic_DNA"/>
</dbReference>
<protein>
    <recommendedName>
        <fullName evidence="1">PIN domain-containing protein</fullName>
    </recommendedName>
</protein>
<reference evidence="2 3" key="1">
    <citation type="submission" date="2016-10" db="EMBL/GenBank/DDBJ databases">
        <title>Paenibacillus species isolates.</title>
        <authorList>
            <person name="Beno S.M."/>
        </authorList>
    </citation>
    <scope>NUCLEOTIDE SEQUENCE [LARGE SCALE GENOMIC DNA]</scope>
    <source>
        <strain evidence="2 3">FSL H7-0744</strain>
    </source>
</reference>
<dbReference type="SUPFAM" id="SSF88723">
    <property type="entry name" value="PIN domain-like"/>
    <property type="match status" value="1"/>
</dbReference>
<evidence type="ECO:0000313" key="2">
    <source>
        <dbReference type="EMBL" id="OMD38075.1"/>
    </source>
</evidence>
<gene>
    <name evidence="2" type="ORF">BSK56_30670</name>
</gene>
<name>A0ABX3GV63_PAEBO</name>
<dbReference type="Pfam" id="PF01850">
    <property type="entry name" value="PIN"/>
    <property type="match status" value="1"/>
</dbReference>
<dbReference type="RefSeq" id="WP_076114185.1">
    <property type="nucleotide sequence ID" value="NZ_MPTB01000063.1"/>
</dbReference>
<dbReference type="Proteomes" id="UP000187412">
    <property type="component" value="Unassembled WGS sequence"/>
</dbReference>
<evidence type="ECO:0000313" key="3">
    <source>
        <dbReference type="Proteomes" id="UP000187412"/>
    </source>
</evidence>
<keyword evidence="3" id="KW-1185">Reference proteome</keyword>
<dbReference type="InterPro" id="IPR029060">
    <property type="entry name" value="PIN-like_dom_sf"/>
</dbReference>
<dbReference type="Gene3D" id="3.40.50.1010">
    <property type="entry name" value="5'-nuclease"/>
    <property type="match status" value="1"/>
</dbReference>
<sequence length="152" mass="17279">MMKKMLGDTNIAIRLLVGDKDIELSEGKEQVKVMVEETRKIAEKVTHGQLVLEIPDTVVAEMVYVLHSYYKVERAEISRLILGLLEVDGVESSTIMKTAVREYATNNLDIVDIQLAVLSRQYELPVLTWDSGFERLDCDYKTPSDFNNSDHT</sequence>
<comment type="caution">
    <text evidence="2">The sequence shown here is derived from an EMBL/GenBank/DDBJ whole genome shotgun (WGS) entry which is preliminary data.</text>
</comment>